<keyword evidence="3" id="KW-1185">Reference proteome</keyword>
<dbReference type="SUPFAM" id="SSF48179">
    <property type="entry name" value="6-phosphogluconate dehydrogenase C-terminal domain-like"/>
    <property type="match status" value="1"/>
</dbReference>
<dbReference type="InterPro" id="IPR013328">
    <property type="entry name" value="6PGD_dom2"/>
</dbReference>
<dbReference type="Proteomes" id="UP000094389">
    <property type="component" value="Unassembled WGS sequence"/>
</dbReference>
<dbReference type="InterPro" id="IPR050838">
    <property type="entry name" value="Ketopantoate_reductase"/>
</dbReference>
<dbReference type="AlphaFoldDB" id="A0A1E4S4N2"/>
<dbReference type="InterPro" id="IPR013752">
    <property type="entry name" value="KPA_reductase"/>
</dbReference>
<proteinExistence type="predicted"/>
<dbReference type="STRING" id="983966.A0A1E4S4N2"/>
<dbReference type="RefSeq" id="XP_020071513.1">
    <property type="nucleotide sequence ID" value="XM_020216336.1"/>
</dbReference>
<evidence type="ECO:0000313" key="2">
    <source>
        <dbReference type="EMBL" id="ODV74474.1"/>
    </source>
</evidence>
<dbReference type="EMBL" id="KV453928">
    <property type="protein sequence ID" value="ODV74474.1"/>
    <property type="molecule type" value="Genomic_DNA"/>
</dbReference>
<reference evidence="2 3" key="1">
    <citation type="journal article" date="2016" name="Proc. Natl. Acad. Sci. U.S.A.">
        <title>Comparative genomics of biotechnologically important yeasts.</title>
        <authorList>
            <person name="Riley R."/>
            <person name="Haridas S."/>
            <person name="Wolfe K.H."/>
            <person name="Lopes M.R."/>
            <person name="Hittinger C.T."/>
            <person name="Goeker M."/>
            <person name="Salamov A.A."/>
            <person name="Wisecaver J.H."/>
            <person name="Long T.M."/>
            <person name="Calvey C.H."/>
            <person name="Aerts A.L."/>
            <person name="Barry K.W."/>
            <person name="Choi C."/>
            <person name="Clum A."/>
            <person name="Coughlan A.Y."/>
            <person name="Deshpande S."/>
            <person name="Douglass A.P."/>
            <person name="Hanson S.J."/>
            <person name="Klenk H.-P."/>
            <person name="LaButti K.M."/>
            <person name="Lapidus A."/>
            <person name="Lindquist E.A."/>
            <person name="Lipzen A.M."/>
            <person name="Meier-Kolthoff J.P."/>
            <person name="Ohm R.A."/>
            <person name="Otillar R.P."/>
            <person name="Pangilinan J.L."/>
            <person name="Peng Y."/>
            <person name="Rokas A."/>
            <person name="Rosa C.A."/>
            <person name="Scheuner C."/>
            <person name="Sibirny A.A."/>
            <person name="Slot J.C."/>
            <person name="Stielow J.B."/>
            <person name="Sun H."/>
            <person name="Kurtzman C.P."/>
            <person name="Blackwell M."/>
            <person name="Grigoriev I.V."/>
            <person name="Jeffries T.W."/>
        </authorList>
    </citation>
    <scope>NUCLEOTIDE SEQUENCE [LARGE SCALE GENOMIC DNA]</scope>
    <source>
        <strain evidence="3">ATCC 18201 / CBS 1600 / BCRC 20928 / JCM 3617 / NBRC 0987 / NRRL Y-1542</strain>
    </source>
</reference>
<dbReference type="Pfam" id="PF08546">
    <property type="entry name" value="ApbA_C"/>
    <property type="match status" value="1"/>
</dbReference>
<dbReference type="OMA" id="NCKWNDI"/>
<evidence type="ECO:0000259" key="1">
    <source>
        <dbReference type="Pfam" id="PF08546"/>
    </source>
</evidence>
<dbReference type="OrthoDB" id="73846at2759"/>
<dbReference type="GO" id="GO:0005739">
    <property type="term" value="C:mitochondrion"/>
    <property type="evidence" value="ECO:0007669"/>
    <property type="project" value="TreeGrafter"/>
</dbReference>
<evidence type="ECO:0000313" key="3">
    <source>
        <dbReference type="Proteomes" id="UP000094389"/>
    </source>
</evidence>
<accession>A0A1E4S4N2</accession>
<feature type="domain" description="Ketopantoate reductase C-terminal" evidence="1">
    <location>
        <begin position="216"/>
        <end position="340"/>
    </location>
</feature>
<dbReference type="InterPro" id="IPR008927">
    <property type="entry name" value="6-PGluconate_DH-like_C_sf"/>
</dbReference>
<dbReference type="GO" id="GO:0050661">
    <property type="term" value="F:NADP binding"/>
    <property type="evidence" value="ECO:0007669"/>
    <property type="project" value="TreeGrafter"/>
</dbReference>
<dbReference type="PANTHER" id="PTHR43765:SF4">
    <property type="entry name" value="CYTOCHROME B TRANSLATIONAL ACTIVATOR PROTEIN CBS2"/>
    <property type="match status" value="1"/>
</dbReference>
<protein>
    <recommendedName>
        <fullName evidence="1">Ketopantoate reductase C-terminal domain-containing protein</fullName>
    </recommendedName>
</protein>
<dbReference type="Gene3D" id="1.10.1040.10">
    <property type="entry name" value="N-(1-d-carboxylethyl)-l-norvaline Dehydrogenase, domain 2"/>
    <property type="match status" value="1"/>
</dbReference>
<dbReference type="GO" id="GO:0008677">
    <property type="term" value="F:2-dehydropantoate 2-reductase activity"/>
    <property type="evidence" value="ECO:0007669"/>
    <property type="project" value="TreeGrafter"/>
</dbReference>
<dbReference type="PANTHER" id="PTHR43765">
    <property type="entry name" value="2-DEHYDROPANTOATE 2-REDUCTASE-RELATED"/>
    <property type="match status" value="1"/>
</dbReference>
<dbReference type="GeneID" id="30990732"/>
<organism evidence="2 3">
    <name type="scientific">Cyberlindnera jadinii (strain ATCC 18201 / CBS 1600 / BCRC 20928 / JCM 3617 / NBRC 0987 / NRRL Y-1542)</name>
    <name type="common">Torula yeast</name>
    <name type="synonym">Candida utilis</name>
    <dbReference type="NCBI Taxonomy" id="983966"/>
    <lineage>
        <taxon>Eukaryota</taxon>
        <taxon>Fungi</taxon>
        <taxon>Dikarya</taxon>
        <taxon>Ascomycota</taxon>
        <taxon>Saccharomycotina</taxon>
        <taxon>Saccharomycetes</taxon>
        <taxon>Phaffomycetales</taxon>
        <taxon>Phaffomycetaceae</taxon>
        <taxon>Cyberlindnera</taxon>
    </lineage>
</organism>
<gene>
    <name evidence="2" type="ORF">CYBJADRAFT_172450</name>
</gene>
<name>A0A1E4S4N2_CYBJN</name>
<sequence length="356" mass="40945">MKPVYFISRPKHSLLQLVLMELAQLPEQPQIPRMVYLMKSELALRHFLNRDSTVKLTRYDDRKVAYEVERQLMSACTPPEYETGELAHMDSLVCEFSKLRSCTQLHNYKKNLDKTSSLLILNNDKSYVDSLRTLVWKDEVSRPELYQCMGSFNTWSMGVYHSGVMGAGQLKIARIPRSREEYDYDLSAGFEQVPLLSAINDTKNLNPIYMKYTDFLVEQFESMIVKTTVGSVSSLYGCSNGDLLKLKNVESIMSLIIHDCLRVISTLEPTLDMAMLHKDRLIDVCIKTIKQTERTSTILQRQIQKWNAAEIYNTTGYFSYMSRKNGVYCPQISLVSRILEDKISLAHLKNGEVSLD</sequence>